<dbReference type="PANTHER" id="PTHR23104">
    <property type="entry name" value="MULTIPLE COAGULATION FACTOR DEFICIENCY PROTEIN 2 NEURAL STEM CELL DERIVED NEURONAL SURVIVAL PROTEIN"/>
    <property type="match status" value="1"/>
</dbReference>
<gene>
    <name evidence="7" type="primary">MCFD2</name>
    <name evidence="7" type="ORF">g.90062</name>
</gene>
<keyword evidence="2" id="KW-0677">Repeat</keyword>
<reference evidence="7" key="1">
    <citation type="journal article" date="2016" name="Gigascience">
        <title>De novo construction of an expanded transcriptome assembly for the western tarnished plant bug, Lygus hesperus.</title>
        <authorList>
            <person name="Tassone E.E."/>
            <person name="Geib S.M."/>
            <person name="Hall B."/>
            <person name="Fabrick J.A."/>
            <person name="Brent C.S."/>
            <person name="Hull J.J."/>
        </authorList>
    </citation>
    <scope>NUCLEOTIDE SEQUENCE</scope>
</reference>
<dbReference type="PROSITE" id="PS00018">
    <property type="entry name" value="EF_HAND_1"/>
    <property type="match status" value="1"/>
</dbReference>
<proteinExistence type="predicted"/>
<sequence length="239" mass="27294">MIAKGFLPIVLTLCEMTYFTGGQHVPPGVPPQHYQQQPMGQQVPHMQQQQQQHIPVQQQQMHMQQQQQQIHMQQQQPQMHMQQQPMQQVPVQQQMHQQPHQQAHHHGHGGQPQVLNVANIAQEKEHIQEHMSVPIDTSKMTEQELQFHYFKMHDADNNNKLDGCELIKSLIHWHAQGAHPAAGQKAVEEKLFKDDELVSLIDPILSLDDANVDGFIDYPEFVRAQQKAAAAGPPPGGRR</sequence>
<evidence type="ECO:0000259" key="6">
    <source>
        <dbReference type="Pfam" id="PF13499"/>
    </source>
</evidence>
<dbReference type="InterPro" id="IPR011992">
    <property type="entry name" value="EF-hand-dom_pair"/>
</dbReference>
<feature type="compositionally biased region" description="Low complexity" evidence="4">
    <location>
        <begin position="28"/>
        <end position="101"/>
    </location>
</feature>
<feature type="region of interest" description="Disordered" evidence="4">
    <location>
        <begin position="28"/>
        <end position="112"/>
    </location>
</feature>
<evidence type="ECO:0000313" key="7">
    <source>
        <dbReference type="EMBL" id="JAQ16529.1"/>
    </source>
</evidence>
<keyword evidence="3" id="KW-0106">Calcium</keyword>
<dbReference type="PANTHER" id="PTHR23104:SF17">
    <property type="entry name" value="EF-HAND DOMAIN-CONTAINING PROTEIN"/>
    <property type="match status" value="1"/>
</dbReference>
<evidence type="ECO:0000256" key="1">
    <source>
        <dbReference type="ARBA" id="ARBA00022729"/>
    </source>
</evidence>
<dbReference type="Gene3D" id="1.10.238.10">
    <property type="entry name" value="EF-hand"/>
    <property type="match status" value="1"/>
</dbReference>
<name>A0A146MAR5_LYGHE</name>
<dbReference type="InterPro" id="IPR052110">
    <property type="entry name" value="MCFD2-like"/>
</dbReference>
<keyword evidence="1 5" id="KW-0732">Signal</keyword>
<feature type="signal peptide" evidence="5">
    <location>
        <begin position="1"/>
        <end position="22"/>
    </location>
</feature>
<accession>A0A146MAR5</accession>
<organism evidence="7">
    <name type="scientific">Lygus hesperus</name>
    <name type="common">Western plant bug</name>
    <dbReference type="NCBI Taxonomy" id="30085"/>
    <lineage>
        <taxon>Eukaryota</taxon>
        <taxon>Metazoa</taxon>
        <taxon>Ecdysozoa</taxon>
        <taxon>Arthropoda</taxon>
        <taxon>Hexapoda</taxon>
        <taxon>Insecta</taxon>
        <taxon>Pterygota</taxon>
        <taxon>Neoptera</taxon>
        <taxon>Paraneoptera</taxon>
        <taxon>Hemiptera</taxon>
        <taxon>Heteroptera</taxon>
        <taxon>Panheteroptera</taxon>
        <taxon>Cimicomorpha</taxon>
        <taxon>Miridae</taxon>
        <taxon>Mirini</taxon>
        <taxon>Lygus</taxon>
    </lineage>
</organism>
<protein>
    <submittedName>
        <fullName evidence="7">Multiple coagulation factor deficiency protein 2</fullName>
    </submittedName>
</protein>
<dbReference type="InterPro" id="IPR018247">
    <property type="entry name" value="EF_Hand_1_Ca_BS"/>
</dbReference>
<feature type="chain" id="PRO_5007527739" evidence="5">
    <location>
        <begin position="23"/>
        <end position="239"/>
    </location>
</feature>
<dbReference type="EMBL" id="GDHC01002100">
    <property type="protein sequence ID" value="JAQ16529.1"/>
    <property type="molecule type" value="Transcribed_RNA"/>
</dbReference>
<feature type="domain" description="EF-hand" evidence="6">
    <location>
        <begin position="143"/>
        <end position="224"/>
    </location>
</feature>
<dbReference type="Pfam" id="PF13499">
    <property type="entry name" value="EF-hand_7"/>
    <property type="match status" value="1"/>
</dbReference>
<evidence type="ECO:0000256" key="3">
    <source>
        <dbReference type="ARBA" id="ARBA00022837"/>
    </source>
</evidence>
<evidence type="ECO:0000256" key="4">
    <source>
        <dbReference type="SAM" id="MobiDB-lite"/>
    </source>
</evidence>
<dbReference type="AlphaFoldDB" id="A0A146MAR5"/>
<dbReference type="GO" id="GO:0005509">
    <property type="term" value="F:calcium ion binding"/>
    <property type="evidence" value="ECO:0007669"/>
    <property type="project" value="InterPro"/>
</dbReference>
<dbReference type="SUPFAM" id="SSF47473">
    <property type="entry name" value="EF-hand"/>
    <property type="match status" value="1"/>
</dbReference>
<evidence type="ECO:0000256" key="5">
    <source>
        <dbReference type="SAM" id="SignalP"/>
    </source>
</evidence>
<dbReference type="InterPro" id="IPR002048">
    <property type="entry name" value="EF_hand_dom"/>
</dbReference>
<evidence type="ECO:0000256" key="2">
    <source>
        <dbReference type="ARBA" id="ARBA00022737"/>
    </source>
</evidence>